<keyword evidence="3" id="KW-1185">Reference proteome</keyword>
<accession>A0A9P4VNU1</accession>
<dbReference type="OrthoDB" id="72441at2759"/>
<feature type="compositionally biased region" description="Polar residues" evidence="1">
    <location>
        <begin position="37"/>
        <end position="49"/>
    </location>
</feature>
<feature type="region of interest" description="Disordered" evidence="1">
    <location>
        <begin position="443"/>
        <end position="491"/>
    </location>
</feature>
<feature type="compositionally biased region" description="Polar residues" evidence="1">
    <location>
        <begin position="1"/>
        <end position="11"/>
    </location>
</feature>
<feature type="region of interest" description="Disordered" evidence="1">
    <location>
        <begin position="277"/>
        <end position="315"/>
    </location>
</feature>
<dbReference type="AlphaFoldDB" id="A0A9P4VNU1"/>
<protein>
    <recommendedName>
        <fullName evidence="4">Peroxin/Ferlin domain-containing protein</fullName>
    </recommendedName>
</protein>
<reference evidence="2" key="1">
    <citation type="journal article" date="2020" name="Stud. Mycol.">
        <title>101 Dothideomycetes genomes: a test case for predicting lifestyles and emergence of pathogens.</title>
        <authorList>
            <person name="Haridas S."/>
            <person name="Albert R."/>
            <person name="Binder M."/>
            <person name="Bloem J."/>
            <person name="Labutti K."/>
            <person name="Salamov A."/>
            <person name="Andreopoulos B."/>
            <person name="Baker S."/>
            <person name="Barry K."/>
            <person name="Bills G."/>
            <person name="Bluhm B."/>
            <person name="Cannon C."/>
            <person name="Castanera R."/>
            <person name="Culley D."/>
            <person name="Daum C."/>
            <person name="Ezra D."/>
            <person name="Gonzalez J."/>
            <person name="Henrissat B."/>
            <person name="Kuo A."/>
            <person name="Liang C."/>
            <person name="Lipzen A."/>
            <person name="Lutzoni F."/>
            <person name="Magnuson J."/>
            <person name="Mondo S."/>
            <person name="Nolan M."/>
            <person name="Ohm R."/>
            <person name="Pangilinan J."/>
            <person name="Park H.-J."/>
            <person name="Ramirez L."/>
            <person name="Alfaro M."/>
            <person name="Sun H."/>
            <person name="Tritt A."/>
            <person name="Yoshinaga Y."/>
            <person name="Zwiers L.-H."/>
            <person name="Turgeon B."/>
            <person name="Goodwin S."/>
            <person name="Spatafora J."/>
            <person name="Crous P."/>
            <person name="Grigoriev I."/>
        </authorList>
    </citation>
    <scope>NUCLEOTIDE SEQUENCE</scope>
    <source>
        <strain evidence="2">CBS 101060</strain>
    </source>
</reference>
<organism evidence="2 3">
    <name type="scientific">Patellaria atrata CBS 101060</name>
    <dbReference type="NCBI Taxonomy" id="1346257"/>
    <lineage>
        <taxon>Eukaryota</taxon>
        <taxon>Fungi</taxon>
        <taxon>Dikarya</taxon>
        <taxon>Ascomycota</taxon>
        <taxon>Pezizomycotina</taxon>
        <taxon>Dothideomycetes</taxon>
        <taxon>Dothideomycetes incertae sedis</taxon>
        <taxon>Patellariales</taxon>
        <taxon>Patellariaceae</taxon>
        <taxon>Patellaria</taxon>
    </lineage>
</organism>
<feature type="compositionally biased region" description="Basic and acidic residues" evidence="1">
    <location>
        <begin position="479"/>
        <end position="491"/>
    </location>
</feature>
<feature type="region of interest" description="Disordered" evidence="1">
    <location>
        <begin position="1"/>
        <end position="119"/>
    </location>
</feature>
<proteinExistence type="predicted"/>
<evidence type="ECO:0000256" key="1">
    <source>
        <dbReference type="SAM" id="MobiDB-lite"/>
    </source>
</evidence>
<feature type="compositionally biased region" description="Low complexity" evidence="1">
    <location>
        <begin position="280"/>
        <end position="293"/>
    </location>
</feature>
<sequence length="491" mass="56216">MSTSASISRSMDGQKDASPKLNHKILLVDHTKPAGDSASTPDSPNTSDTRLSKKWTHASSIRDMRSRRKYAKWNEDKGTSEATDIPETESSAAKEDIEGNDQGAGSDTGSRLKRGRQKIKGILNPKKAAASAKDENTVIDALYENQRGSFFCGIPLFSSNTLLNFDPPAWVDSRFKPSPVNITNAQVPDPSWIWEWKSWYVDMSRDVDEEGWEYSFMFQNRFAWHGTHPWFHSFVRRRRWLRKRVRTHIRHVHGQDSRQRKSNQAHILDVEYFTIHPSRNRSPSSSRSRPTSSHMSKRNSRLSGQDDEPEPLDDIRDIPALMRRLKNSAIDREKLVAIQSFVKNANDELFYLADQIPVITSLFTYQESRRHLLSILTAQFDAATRHRKKHEEREEEEDAIERKRIDNLLRAVEAADDEAKKLEYWSDIRGMVRKGEVAGAADEDHGWHHGWQGVDNSAPGAIEVNAPTSGFEDDDEEFDPRPKDKGKARQD</sequence>
<dbReference type="EMBL" id="MU006093">
    <property type="protein sequence ID" value="KAF2840146.1"/>
    <property type="molecule type" value="Genomic_DNA"/>
</dbReference>
<evidence type="ECO:0000313" key="3">
    <source>
        <dbReference type="Proteomes" id="UP000799429"/>
    </source>
</evidence>
<evidence type="ECO:0008006" key="4">
    <source>
        <dbReference type="Google" id="ProtNLM"/>
    </source>
</evidence>
<dbReference type="Proteomes" id="UP000799429">
    <property type="component" value="Unassembled WGS sequence"/>
</dbReference>
<gene>
    <name evidence="2" type="ORF">M501DRAFT_1015223</name>
</gene>
<comment type="caution">
    <text evidence="2">The sequence shown here is derived from an EMBL/GenBank/DDBJ whole genome shotgun (WGS) entry which is preliminary data.</text>
</comment>
<evidence type="ECO:0000313" key="2">
    <source>
        <dbReference type="EMBL" id="KAF2840146.1"/>
    </source>
</evidence>
<name>A0A9P4VNU1_9PEZI</name>